<dbReference type="SUPFAM" id="SSF55486">
    <property type="entry name" value="Metalloproteases ('zincins'), catalytic domain"/>
    <property type="match status" value="1"/>
</dbReference>
<dbReference type="SUPFAM" id="SSF50156">
    <property type="entry name" value="PDZ domain-like"/>
    <property type="match status" value="1"/>
</dbReference>
<name>A0A7D5ZG97_9NEIS</name>
<dbReference type="RefSeq" id="WP_180307135.1">
    <property type="nucleotide sequence ID" value="NZ_CP058952.1"/>
</dbReference>
<dbReference type="Pfam" id="PF17899">
    <property type="entry name" value="Peptidase_M61_N"/>
    <property type="match status" value="1"/>
</dbReference>
<dbReference type="PROSITE" id="PS50106">
    <property type="entry name" value="PDZ"/>
    <property type="match status" value="1"/>
</dbReference>
<accession>A0A7D5ZG97</accession>
<dbReference type="SMART" id="SM00228">
    <property type="entry name" value="PDZ"/>
    <property type="match status" value="1"/>
</dbReference>
<keyword evidence="3" id="KW-1185">Reference proteome</keyword>
<reference evidence="2 3" key="1">
    <citation type="journal article" date="2016" name="Int. J. Syst. Evol. Microbiol.">
        <title>Chitinibacter fontanus sp. nov., isolated from a spring.</title>
        <authorList>
            <person name="Sheu S.Y."/>
            <person name="Li Y.S."/>
            <person name="Young C.C."/>
            <person name="Chen W.M."/>
        </authorList>
    </citation>
    <scope>NUCLEOTIDE SEQUENCE [LARGE SCALE GENOMIC DNA]</scope>
    <source>
        <strain evidence="2 3">STM-7</strain>
    </source>
</reference>
<dbReference type="Gene3D" id="1.10.390.10">
    <property type="entry name" value="Neutral Protease Domain 2"/>
    <property type="match status" value="1"/>
</dbReference>
<feature type="domain" description="PDZ" evidence="1">
    <location>
        <begin position="475"/>
        <end position="551"/>
    </location>
</feature>
<dbReference type="Pfam" id="PF05299">
    <property type="entry name" value="Peptidase_M61"/>
    <property type="match status" value="1"/>
</dbReference>
<sequence>MTISYRIAPLDVAAHLFVVELLISHPNPAGQQLQLPTWIPGSYLIREFARNIVQISATSAGQAVAIHKLDKSSWQLAPCEQALTVRYEVYAFDLSVRGAYLDQTRAFFNGTSVFLAVAGQESTPCQVTIAAQDFINYKHWQVATGLPAQELDPSGFGHYCAANYDELIDCPVEISDFASVEFEACGVPHRMVISGRHKADLTRLAQDLKPICEYQIRLFGEPAPFNNYLFMTVAVGDGYGGLEHRNSTALICNRDDLPSAGNSELSKGYRQFLGLCSHEYFHSWNVKRIKPAAYAPYQLQQENYTSLLWAFEGITSYYDDLTLLRAGLIDTEAYLELLAQTATAAQRGYGRLRQTLNDSSIDTWVKYYRQDENSPNELVSYYTKGALVALCLDLHIRQQTQNAKSLDDVMRALWLRFGKPFNTQQLGIGETEWEAIASEVTGLNLSAFFDLAIRSTGELPLSNLLATLGIETQLRIASSNNDKGGWLNTVPNPSASWGIRYNSDPAGIKISHVLRGQAACLAGLSAGDLIIAIDGLRASTSLLERLQQQPANSTVHHIHAFRRDELMTFAIEPQAAIADTFGFRISDSITNEKRKLLDSFAS</sequence>
<proteinExistence type="predicted"/>
<evidence type="ECO:0000313" key="2">
    <source>
        <dbReference type="EMBL" id="QLI83066.1"/>
    </source>
</evidence>
<dbReference type="InterPro" id="IPR040756">
    <property type="entry name" value="Peptidase_M61_N"/>
</dbReference>
<dbReference type="Gene3D" id="2.30.42.10">
    <property type="match status" value="1"/>
</dbReference>
<dbReference type="PIRSF" id="PIRSF016493">
    <property type="entry name" value="Glycyl_aminpptds"/>
    <property type="match status" value="1"/>
</dbReference>
<dbReference type="InterPro" id="IPR007963">
    <property type="entry name" value="Peptidase_M61_catalytic"/>
</dbReference>
<gene>
    <name evidence="2" type="ORF">HZU75_16920</name>
</gene>
<dbReference type="KEGG" id="cfon:HZU75_16920"/>
<dbReference type="Gene3D" id="2.60.40.3650">
    <property type="match status" value="1"/>
</dbReference>
<protein>
    <submittedName>
        <fullName evidence="2">M61 family metallopeptidase</fullName>
    </submittedName>
</protein>
<organism evidence="2 3">
    <name type="scientific">Chitinibacter fontanus</name>
    <dbReference type="NCBI Taxonomy" id="1737446"/>
    <lineage>
        <taxon>Bacteria</taxon>
        <taxon>Pseudomonadati</taxon>
        <taxon>Pseudomonadota</taxon>
        <taxon>Betaproteobacteria</taxon>
        <taxon>Neisseriales</taxon>
        <taxon>Chitinibacteraceae</taxon>
        <taxon>Chitinibacter</taxon>
    </lineage>
</organism>
<dbReference type="Pfam" id="PF00595">
    <property type="entry name" value="PDZ"/>
    <property type="match status" value="1"/>
</dbReference>
<evidence type="ECO:0000313" key="3">
    <source>
        <dbReference type="Proteomes" id="UP000510822"/>
    </source>
</evidence>
<dbReference type="InterPro" id="IPR036034">
    <property type="entry name" value="PDZ_sf"/>
</dbReference>
<dbReference type="InterPro" id="IPR027268">
    <property type="entry name" value="Peptidase_M4/M1_CTD_sf"/>
</dbReference>
<evidence type="ECO:0000259" key="1">
    <source>
        <dbReference type="PROSITE" id="PS50106"/>
    </source>
</evidence>
<dbReference type="AlphaFoldDB" id="A0A7D5ZG97"/>
<dbReference type="InterPro" id="IPR024191">
    <property type="entry name" value="Peptidase_M61"/>
</dbReference>
<dbReference type="EMBL" id="CP058952">
    <property type="protein sequence ID" value="QLI83066.1"/>
    <property type="molecule type" value="Genomic_DNA"/>
</dbReference>
<dbReference type="InterPro" id="IPR001478">
    <property type="entry name" value="PDZ"/>
</dbReference>
<dbReference type="Proteomes" id="UP000510822">
    <property type="component" value="Chromosome"/>
</dbReference>